<dbReference type="AlphaFoldDB" id="A0AA44QJF9"/>
<accession>A0AA44QJF9</accession>
<dbReference type="Proteomes" id="UP000226191">
    <property type="component" value="Unassembled WGS sequence"/>
</dbReference>
<evidence type="ECO:0000256" key="1">
    <source>
        <dbReference type="SAM" id="MobiDB-lite"/>
    </source>
</evidence>
<name>A0AA44QJF9_CUTAC</name>
<evidence type="ECO:0000313" key="4">
    <source>
        <dbReference type="Proteomes" id="UP000226191"/>
    </source>
</evidence>
<dbReference type="EMBL" id="MVCE01000002">
    <property type="protein sequence ID" value="PGF35145.1"/>
    <property type="molecule type" value="Genomic_DNA"/>
</dbReference>
<dbReference type="Proteomes" id="UP000256621">
    <property type="component" value="Chromosome"/>
</dbReference>
<evidence type="ECO:0000313" key="3">
    <source>
        <dbReference type="EMBL" id="PGF35145.1"/>
    </source>
</evidence>
<proteinExistence type="predicted"/>
<feature type="compositionally biased region" description="Polar residues" evidence="1">
    <location>
        <begin position="9"/>
        <end position="23"/>
    </location>
</feature>
<dbReference type="EMBL" id="CP031442">
    <property type="protein sequence ID" value="AXM06924.1"/>
    <property type="molecule type" value="Genomic_DNA"/>
</dbReference>
<dbReference type="RefSeq" id="WP_002518642.1">
    <property type="nucleotide sequence ID" value="NZ_CAJTHR010000002.1"/>
</dbReference>
<gene>
    <name evidence="3" type="ORF">B1B09_06005</name>
    <name evidence="2" type="ORF">DXN06_07085</name>
</gene>
<organism evidence="3 4">
    <name type="scientific">Cutibacterium acnes</name>
    <name type="common">Propionibacterium acnes</name>
    <dbReference type="NCBI Taxonomy" id="1747"/>
    <lineage>
        <taxon>Bacteria</taxon>
        <taxon>Bacillati</taxon>
        <taxon>Actinomycetota</taxon>
        <taxon>Actinomycetes</taxon>
        <taxon>Propionibacteriales</taxon>
        <taxon>Propionibacteriaceae</taxon>
        <taxon>Cutibacterium</taxon>
    </lineage>
</organism>
<evidence type="ECO:0000313" key="2">
    <source>
        <dbReference type="EMBL" id="AXM06924.1"/>
    </source>
</evidence>
<reference evidence="3 4" key="1">
    <citation type="submission" date="2017-02" db="EMBL/GenBank/DDBJ databases">
        <title>Prevalence of linear plasmids in Cutibacterium acnes isolates obtained from cancerous prostatic tissue.</title>
        <authorList>
            <person name="Davidsson S."/>
            <person name="Bruggemann H."/>
        </authorList>
    </citation>
    <scope>NUCLEOTIDE SEQUENCE [LARGE SCALE GENOMIC DNA]</scope>
    <source>
        <strain evidence="3 4">11-78</strain>
    </source>
</reference>
<protein>
    <submittedName>
        <fullName evidence="3">Regulator protein</fullName>
    </submittedName>
</protein>
<feature type="region of interest" description="Disordered" evidence="1">
    <location>
        <begin position="1"/>
        <end position="57"/>
    </location>
</feature>
<feature type="compositionally biased region" description="Polar residues" evidence="1">
    <location>
        <begin position="36"/>
        <end position="46"/>
    </location>
</feature>
<reference evidence="2 5" key="2">
    <citation type="submission" date="2018-08" db="EMBL/GenBank/DDBJ databases">
        <title>Genome sequencing of Cutibacterium acnes KCOM 1315.</title>
        <authorList>
            <person name="Kook J.-K."/>
            <person name="Park S.-N."/>
            <person name="Lim Y.K."/>
        </authorList>
    </citation>
    <scope>NUCLEOTIDE SEQUENCE [LARGE SCALE GENOMIC DNA]</scope>
    <source>
        <strain evidence="2 5">KCOM 1315</strain>
    </source>
</reference>
<dbReference type="GeneID" id="92858390"/>
<evidence type="ECO:0000313" key="5">
    <source>
        <dbReference type="Proteomes" id="UP000256621"/>
    </source>
</evidence>
<sequence length="57" mass="6093">MNYWRLRINSPTRIPAMTQTRDAGSSRPDPHAGHQASVTHSSTASKSGGVLGCHAPH</sequence>